<evidence type="ECO:0000256" key="1">
    <source>
        <dbReference type="SAM" id="MobiDB-lite"/>
    </source>
</evidence>
<dbReference type="NCBIfam" id="TIGR02574">
    <property type="entry name" value="stabl_TIGR02574"/>
    <property type="match status" value="1"/>
</dbReference>
<gene>
    <name evidence="2" type="ORF">ENSA7_03380</name>
</gene>
<evidence type="ECO:0000313" key="3">
    <source>
        <dbReference type="Proteomes" id="UP000238823"/>
    </source>
</evidence>
<comment type="caution">
    <text evidence="2">The sequence shown here is derived from an EMBL/GenBank/DDBJ whole genome shotgun (WGS) entry which is preliminary data.</text>
</comment>
<dbReference type="AlphaFoldDB" id="A0A2S9YXV2"/>
<dbReference type="OrthoDB" id="5347864at2"/>
<proteinExistence type="predicted"/>
<name>A0A2S9YXV2_9BACT</name>
<evidence type="ECO:0000313" key="2">
    <source>
        <dbReference type="EMBL" id="PRQ09923.1"/>
    </source>
</evidence>
<dbReference type="RefSeq" id="WP_106087437.1">
    <property type="nucleotide sequence ID" value="NZ_PVNL01000007.1"/>
</dbReference>
<dbReference type="EMBL" id="PVNL01000007">
    <property type="protein sequence ID" value="PRQ09923.1"/>
    <property type="molecule type" value="Genomic_DNA"/>
</dbReference>
<feature type="compositionally biased region" description="Basic and acidic residues" evidence="1">
    <location>
        <begin position="1"/>
        <end position="20"/>
    </location>
</feature>
<dbReference type="InterPro" id="IPR013406">
    <property type="entry name" value="CHP02574_addiction_mod"/>
</dbReference>
<reference evidence="2 3" key="1">
    <citation type="submission" date="2018-03" db="EMBL/GenBank/DDBJ databases">
        <title>Draft Genome Sequences of the Obligatory Marine Myxobacteria Enhygromyxa salina SWB007.</title>
        <authorList>
            <person name="Poehlein A."/>
            <person name="Moghaddam J.A."/>
            <person name="Harms H."/>
            <person name="Alanjari M."/>
            <person name="Koenig G.M."/>
            <person name="Daniel R."/>
            <person name="Schaeberle T.F."/>
        </authorList>
    </citation>
    <scope>NUCLEOTIDE SEQUENCE [LARGE SCALE GENOMIC DNA]</scope>
    <source>
        <strain evidence="2 3">SWB007</strain>
    </source>
</reference>
<feature type="region of interest" description="Disordered" evidence="1">
    <location>
        <begin position="1"/>
        <end position="30"/>
    </location>
</feature>
<sequence length="115" mass="12842">MGDEQAHGDEFENPVDAERTRRVRGRKGMTDEASRILDAALELAERERAQIAAILTDSIGDGSSPEEVQASWIAEAKRRLAAYERGETTAVDFDEVMERLRARGHRSRERQASTG</sequence>
<dbReference type="Proteomes" id="UP000238823">
    <property type="component" value="Unassembled WGS sequence"/>
</dbReference>
<accession>A0A2S9YXV2</accession>
<protein>
    <submittedName>
        <fullName evidence="2">Putative addiction module component</fullName>
    </submittedName>
</protein>
<dbReference type="Pfam" id="PF09720">
    <property type="entry name" value="Unstab_antitox"/>
    <property type="match status" value="1"/>
</dbReference>
<organism evidence="2 3">
    <name type="scientific">Enhygromyxa salina</name>
    <dbReference type="NCBI Taxonomy" id="215803"/>
    <lineage>
        <taxon>Bacteria</taxon>
        <taxon>Pseudomonadati</taxon>
        <taxon>Myxococcota</taxon>
        <taxon>Polyangia</taxon>
        <taxon>Nannocystales</taxon>
        <taxon>Nannocystaceae</taxon>
        <taxon>Enhygromyxa</taxon>
    </lineage>
</organism>